<reference evidence="1" key="1">
    <citation type="journal article" date="2014" name="Front. Microbiol.">
        <title>High frequency of phylogenetically diverse reductive dehalogenase-homologous genes in deep subseafloor sedimentary metagenomes.</title>
        <authorList>
            <person name="Kawai M."/>
            <person name="Futagami T."/>
            <person name="Toyoda A."/>
            <person name="Takaki Y."/>
            <person name="Nishi S."/>
            <person name="Hori S."/>
            <person name="Arai W."/>
            <person name="Tsubouchi T."/>
            <person name="Morono Y."/>
            <person name="Uchiyama I."/>
            <person name="Ito T."/>
            <person name="Fujiyama A."/>
            <person name="Inagaki F."/>
            <person name="Takami H."/>
        </authorList>
    </citation>
    <scope>NUCLEOTIDE SEQUENCE</scope>
    <source>
        <strain evidence="1">Expedition CK06-06</strain>
    </source>
</reference>
<protein>
    <submittedName>
        <fullName evidence="1">Uncharacterized protein</fullName>
    </submittedName>
</protein>
<evidence type="ECO:0000313" key="1">
    <source>
        <dbReference type="EMBL" id="GAJ09775.1"/>
    </source>
</evidence>
<proteinExistence type="predicted"/>
<gene>
    <name evidence="1" type="ORF">S12H4_43677</name>
</gene>
<dbReference type="AlphaFoldDB" id="X1VMK4"/>
<comment type="caution">
    <text evidence="1">The sequence shown here is derived from an EMBL/GenBank/DDBJ whole genome shotgun (WGS) entry which is preliminary data.</text>
</comment>
<dbReference type="EMBL" id="BARW01026831">
    <property type="protein sequence ID" value="GAJ09775.1"/>
    <property type="molecule type" value="Genomic_DNA"/>
</dbReference>
<organism evidence="1">
    <name type="scientific">marine sediment metagenome</name>
    <dbReference type="NCBI Taxonomy" id="412755"/>
    <lineage>
        <taxon>unclassified sequences</taxon>
        <taxon>metagenomes</taxon>
        <taxon>ecological metagenomes</taxon>
    </lineage>
</organism>
<name>X1VMK4_9ZZZZ</name>
<sequence>MAELGEVVAIELTKPLPSTGVVDTTYKIEGTAKAFDGIGALPWVYAQVRFKEWWKPEIVEEVSYKRGFPIPITGEFSIDFKPGKEGDYQITVLATPAPLSLPVLGVFPVTGKSDMMEVAIGEGPPAAIFASLVSSRNFGSLGISLLLKPQSEPCPK</sequence>
<accession>X1VMK4</accession>